<accession>A0A835WAM4</accession>
<dbReference type="GO" id="GO:0071944">
    <property type="term" value="C:cell periphery"/>
    <property type="evidence" value="ECO:0007669"/>
    <property type="project" value="TreeGrafter"/>
</dbReference>
<dbReference type="EMBL" id="JAEHOC010000003">
    <property type="protein sequence ID" value="KAG2443851.1"/>
    <property type="molecule type" value="Genomic_DNA"/>
</dbReference>
<dbReference type="AlphaFoldDB" id="A0A835WAM4"/>
<dbReference type="GO" id="GO:0030149">
    <property type="term" value="P:sphingolipid catabolic process"/>
    <property type="evidence" value="ECO:0007669"/>
    <property type="project" value="TreeGrafter"/>
</dbReference>
<feature type="compositionally biased region" description="Gly residues" evidence="1">
    <location>
        <begin position="452"/>
        <end position="472"/>
    </location>
</feature>
<gene>
    <name evidence="2" type="ORF">HXX76_002194</name>
</gene>
<feature type="compositionally biased region" description="Low complexity" evidence="1">
    <location>
        <begin position="509"/>
        <end position="527"/>
    </location>
</feature>
<evidence type="ECO:0008006" key="4">
    <source>
        <dbReference type="Google" id="ProtNLM"/>
    </source>
</evidence>
<dbReference type="GO" id="GO:0005783">
    <property type="term" value="C:endoplasmic reticulum"/>
    <property type="evidence" value="ECO:0007669"/>
    <property type="project" value="TreeGrafter"/>
</dbReference>
<name>A0A835WAM4_CHLIN</name>
<dbReference type="Gene3D" id="1.25.40.20">
    <property type="entry name" value="Ankyrin repeat-containing domain"/>
    <property type="match status" value="1"/>
</dbReference>
<dbReference type="Proteomes" id="UP000650467">
    <property type="component" value="Unassembled WGS sequence"/>
</dbReference>
<dbReference type="PANTHER" id="PTHR12393">
    <property type="entry name" value="SPHINGOMYELIN PHOSPHODIESTERASE RELATED"/>
    <property type="match status" value="1"/>
</dbReference>
<keyword evidence="3" id="KW-1185">Reference proteome</keyword>
<feature type="region of interest" description="Disordered" evidence="1">
    <location>
        <begin position="451"/>
        <end position="472"/>
    </location>
</feature>
<evidence type="ECO:0000313" key="2">
    <source>
        <dbReference type="EMBL" id="KAG2443851.1"/>
    </source>
</evidence>
<proteinExistence type="predicted"/>
<dbReference type="SUPFAM" id="SSF48403">
    <property type="entry name" value="Ankyrin repeat"/>
    <property type="match status" value="1"/>
</dbReference>
<dbReference type="InterPro" id="IPR036770">
    <property type="entry name" value="Ankyrin_rpt-contain_sf"/>
</dbReference>
<sequence>MALALCKRLEAMGCPLMDSDSQARLDGFPTALEEASAAGNADVCAWLLAGGRPRSKWSWGALYAAARGGHAGLVLWLQSQPQMRSSKDTVGDFSVRKLLKAAAHGCTLPDLQRIYQEWLGRRLPQPQIDEMETFGPRYVERRPDGLICNLESSAFSQLLEAAAGSPTPCWLDKITSLMRWHCGADGEQLLGSCGEALSRIFGGAMTAPDGVDRVQRLWERGWRPDDELAASVRAAAGRCDAAAVRYLTDELGANVPMDSRFYWSPYPPLTGPVQAGDPAFLQLMLRTYRVGCSGKRFYYLLQSAAEAGHASIIDCLLAWEAEPEQRQAQDLRPGVYLKAGLQEGLRLAVRNGHAAAVRCLLGHGARLERGPPWWLEAAKSGSVETLRVLAESGYATNGASVYEAALDAGDRWVLREMARLHFRGSDAAAGLTALLEDPDVPLSELRWLLEGDNGGDGGAGGGGGSAGASGSDGGAACGVGAGGGAAAASGAGPAGGRGRAGKRHPKQQAGRGPASGAAPCGAAGAAGEGPAAEALRYEAEWQRAVEAVRCRGRGREARNVRAWLEVWRQSQQNRMRPGCKPDYVEIE</sequence>
<dbReference type="GO" id="GO:0016020">
    <property type="term" value="C:membrane"/>
    <property type="evidence" value="ECO:0007669"/>
    <property type="project" value="TreeGrafter"/>
</dbReference>
<comment type="caution">
    <text evidence="2">The sequence shown here is derived from an EMBL/GenBank/DDBJ whole genome shotgun (WGS) entry which is preliminary data.</text>
</comment>
<organism evidence="2 3">
    <name type="scientific">Chlamydomonas incerta</name>
    <dbReference type="NCBI Taxonomy" id="51695"/>
    <lineage>
        <taxon>Eukaryota</taxon>
        <taxon>Viridiplantae</taxon>
        <taxon>Chlorophyta</taxon>
        <taxon>core chlorophytes</taxon>
        <taxon>Chlorophyceae</taxon>
        <taxon>CS clade</taxon>
        <taxon>Chlamydomonadales</taxon>
        <taxon>Chlamydomonadaceae</taxon>
        <taxon>Chlamydomonas</taxon>
    </lineage>
</organism>
<dbReference type="GO" id="GO:0004620">
    <property type="term" value="F:phospholipase activity"/>
    <property type="evidence" value="ECO:0007669"/>
    <property type="project" value="TreeGrafter"/>
</dbReference>
<reference evidence="2" key="1">
    <citation type="journal article" date="2020" name="bioRxiv">
        <title>Comparative genomics of Chlamydomonas.</title>
        <authorList>
            <person name="Craig R.J."/>
            <person name="Hasan A.R."/>
            <person name="Ness R.W."/>
            <person name="Keightley P.D."/>
        </authorList>
    </citation>
    <scope>NUCLEOTIDE SEQUENCE</scope>
    <source>
        <strain evidence="2">SAG 7.73</strain>
    </source>
</reference>
<evidence type="ECO:0000256" key="1">
    <source>
        <dbReference type="SAM" id="MobiDB-lite"/>
    </source>
</evidence>
<dbReference type="OrthoDB" id="549039at2759"/>
<feature type="region of interest" description="Disordered" evidence="1">
    <location>
        <begin position="486"/>
        <end position="527"/>
    </location>
</feature>
<dbReference type="GO" id="GO:0046513">
    <property type="term" value="P:ceramide biosynthetic process"/>
    <property type="evidence" value="ECO:0007669"/>
    <property type="project" value="TreeGrafter"/>
</dbReference>
<dbReference type="PANTHER" id="PTHR12393:SF6">
    <property type="entry name" value="SPHINGOMYELIN PHOSPHODIESTERASE 2"/>
    <property type="match status" value="1"/>
</dbReference>
<evidence type="ECO:0000313" key="3">
    <source>
        <dbReference type="Proteomes" id="UP000650467"/>
    </source>
</evidence>
<protein>
    <recommendedName>
        <fullName evidence="4">Ankyrin repeat domain-containing protein</fullName>
    </recommendedName>
</protein>